<dbReference type="PROSITE" id="PS51257">
    <property type="entry name" value="PROKAR_LIPOPROTEIN"/>
    <property type="match status" value="1"/>
</dbReference>
<keyword evidence="7" id="KW-1185">Reference proteome</keyword>
<gene>
    <name evidence="4" type="primary">bamE</name>
    <name evidence="6" type="ORF">CKO13_00630</name>
</gene>
<protein>
    <recommendedName>
        <fullName evidence="4">Outer membrane protein assembly factor BamE</fullName>
    </recommendedName>
</protein>
<dbReference type="InterPro" id="IPR026592">
    <property type="entry name" value="BamE"/>
</dbReference>
<evidence type="ECO:0000259" key="5">
    <source>
        <dbReference type="Pfam" id="PF04355"/>
    </source>
</evidence>
<keyword evidence="3 4" id="KW-0998">Cell outer membrane</keyword>
<dbReference type="PANTHER" id="PTHR37482:SF1">
    <property type="entry name" value="OUTER MEMBRANE PROTEIN ASSEMBLY FACTOR BAME"/>
    <property type="match status" value="1"/>
</dbReference>
<evidence type="ECO:0000256" key="3">
    <source>
        <dbReference type="ARBA" id="ARBA00023237"/>
    </source>
</evidence>
<evidence type="ECO:0000256" key="2">
    <source>
        <dbReference type="ARBA" id="ARBA00023136"/>
    </source>
</evidence>
<keyword evidence="4" id="KW-0449">Lipoprotein</keyword>
<evidence type="ECO:0000313" key="7">
    <source>
        <dbReference type="Proteomes" id="UP000738126"/>
    </source>
</evidence>
<comment type="similarity">
    <text evidence="4">Belongs to the BamE family.</text>
</comment>
<evidence type="ECO:0000256" key="4">
    <source>
        <dbReference type="HAMAP-Rule" id="MF_00925"/>
    </source>
</evidence>
<dbReference type="PANTHER" id="PTHR37482">
    <property type="entry name" value="OUTER MEMBRANE PROTEIN ASSEMBLY FACTOR BAME"/>
    <property type="match status" value="1"/>
</dbReference>
<dbReference type="InterPro" id="IPR037873">
    <property type="entry name" value="BamE-like"/>
</dbReference>
<dbReference type="HAMAP" id="MF_00925">
    <property type="entry name" value="OM_assembly_BamE"/>
    <property type="match status" value="1"/>
</dbReference>
<keyword evidence="2 4" id="KW-0472">Membrane</keyword>
<comment type="subunit">
    <text evidence="4">Part of the Bam complex.</text>
</comment>
<sequence>MPVTERYNLFLLKIVAAGAAAALLCGCGGGFPFARPLEIEQGQRLEEEAIAQLEEGMSRAEVARLLGEPLLEHPFREDRWDYLYRYQGAEPAKQRRLTLRFEDGELVGITNRWNGE</sequence>
<reference evidence="6 7" key="1">
    <citation type="journal article" date="2020" name="Microorganisms">
        <title>Osmotic Adaptation and Compatible Solute Biosynthesis of Phototrophic Bacteria as Revealed from Genome Analyses.</title>
        <authorList>
            <person name="Imhoff J.F."/>
            <person name="Rahn T."/>
            <person name="Kunzel S."/>
            <person name="Keller A."/>
            <person name="Neulinger S.C."/>
        </authorList>
    </citation>
    <scope>NUCLEOTIDE SEQUENCE [LARGE SCALE GENOMIC DNA]</scope>
    <source>
        <strain evidence="6 7">DSM 15116</strain>
    </source>
</reference>
<dbReference type="Gene3D" id="3.30.1450.10">
    <property type="match status" value="1"/>
</dbReference>
<accession>A0ABS1E1A3</accession>
<comment type="function">
    <text evidence="4">Part of the outer membrane protein assembly complex, which is involved in assembly and insertion of beta-barrel proteins into the outer membrane.</text>
</comment>
<keyword evidence="4" id="KW-0564">Palmitate</keyword>
<proteinExistence type="inferred from homology"/>
<comment type="subcellular location">
    <subcellularLocation>
        <location evidence="4">Cell outer membrane</location>
        <topology evidence="4">Lipid-anchor</topology>
    </subcellularLocation>
</comment>
<dbReference type="Pfam" id="PF04355">
    <property type="entry name" value="BamE"/>
    <property type="match status" value="1"/>
</dbReference>
<evidence type="ECO:0000313" key="6">
    <source>
        <dbReference type="EMBL" id="MBK1725556.1"/>
    </source>
</evidence>
<dbReference type="InterPro" id="IPR007450">
    <property type="entry name" value="BamE_dom"/>
</dbReference>
<dbReference type="EMBL" id="NRSH01000003">
    <property type="protein sequence ID" value="MBK1725556.1"/>
    <property type="molecule type" value="Genomic_DNA"/>
</dbReference>
<name>A0ABS1E1A3_9GAMM</name>
<organism evidence="6 7">
    <name type="scientific">Halorhodospira neutriphila</name>
    <dbReference type="NCBI Taxonomy" id="168379"/>
    <lineage>
        <taxon>Bacteria</taxon>
        <taxon>Pseudomonadati</taxon>
        <taxon>Pseudomonadota</taxon>
        <taxon>Gammaproteobacteria</taxon>
        <taxon>Chromatiales</taxon>
        <taxon>Ectothiorhodospiraceae</taxon>
        <taxon>Halorhodospira</taxon>
    </lineage>
</organism>
<comment type="caution">
    <text evidence="6">The sequence shown here is derived from an EMBL/GenBank/DDBJ whole genome shotgun (WGS) entry which is preliminary data.</text>
</comment>
<dbReference type="Proteomes" id="UP000738126">
    <property type="component" value="Unassembled WGS sequence"/>
</dbReference>
<evidence type="ECO:0000256" key="1">
    <source>
        <dbReference type="ARBA" id="ARBA00022729"/>
    </source>
</evidence>
<feature type="domain" description="Outer membrane protein assembly factor BamE" evidence="5">
    <location>
        <begin position="43"/>
        <end position="108"/>
    </location>
</feature>
<keyword evidence="1 4" id="KW-0732">Signal</keyword>
<dbReference type="RefSeq" id="WP_200255803.1">
    <property type="nucleotide sequence ID" value="NZ_NRSH01000003.1"/>
</dbReference>